<sequence length="354" mass="36964">MGGHVLTPAPTWAYLLVAAAGLSLIWRRRHPRIVLGVSLAGVVAFTALGYMSNAALVIPPLALYTVALTVSVRESVILGVVTLLVLGGVVVAGPIDRVTSGDIGLAGLVGIAVLAGIAEANRRRYIDAVRARAELIERTQQERTRRTVDDERLRIARELHDVVAHTMATINVQAGVAAYVAGDLPPTAADALQAIKTASKDGLRELRVILAVLRQVDDPESNQPQPGLSRLHALVAGVSAAGLPTTIVTTGHPPDVLPPAIDLAAYRIVQESLTNSIRHAGPATAIVQISYDQREISLQITGTGWGPGSSTPSSGHGLIGMRERAAAVGGDLDVRQAPGGGFQVTAHIPLKAAR</sequence>
<feature type="transmembrane region" description="Helical" evidence="9">
    <location>
        <begin position="76"/>
        <end position="95"/>
    </location>
</feature>
<keyword evidence="9" id="KW-0472">Membrane</keyword>
<comment type="catalytic activity">
    <reaction evidence="1">
        <text>ATP + protein L-histidine = ADP + protein N-phospho-L-histidine.</text>
        <dbReference type="EC" id="2.7.13.3"/>
    </reaction>
</comment>
<gene>
    <name evidence="11" type="ORF">DQ384_19870</name>
</gene>
<keyword evidence="4" id="KW-0808">Transferase</keyword>
<dbReference type="SUPFAM" id="SSF55874">
    <property type="entry name" value="ATPase domain of HSP90 chaperone/DNA topoisomerase II/histidine kinase"/>
    <property type="match status" value="1"/>
</dbReference>
<evidence type="ECO:0000259" key="10">
    <source>
        <dbReference type="SMART" id="SM00387"/>
    </source>
</evidence>
<dbReference type="Pfam" id="PF02518">
    <property type="entry name" value="HATPase_c"/>
    <property type="match status" value="1"/>
</dbReference>
<evidence type="ECO:0000256" key="4">
    <source>
        <dbReference type="ARBA" id="ARBA00022679"/>
    </source>
</evidence>
<evidence type="ECO:0000256" key="2">
    <source>
        <dbReference type="ARBA" id="ARBA00012438"/>
    </source>
</evidence>
<feature type="domain" description="Histidine kinase/HSP90-like ATPase" evidence="10">
    <location>
        <begin position="260"/>
        <end position="352"/>
    </location>
</feature>
<dbReference type="RefSeq" id="WP_147268829.1">
    <property type="nucleotide sequence ID" value="NZ_QOIL01000010.1"/>
</dbReference>
<proteinExistence type="predicted"/>
<keyword evidence="3" id="KW-0597">Phosphoprotein</keyword>
<evidence type="ECO:0000313" key="11">
    <source>
        <dbReference type="EMBL" id="RCG29824.1"/>
    </source>
</evidence>
<dbReference type="GO" id="GO:0046983">
    <property type="term" value="F:protein dimerization activity"/>
    <property type="evidence" value="ECO:0007669"/>
    <property type="project" value="InterPro"/>
</dbReference>
<evidence type="ECO:0000256" key="1">
    <source>
        <dbReference type="ARBA" id="ARBA00000085"/>
    </source>
</evidence>
<dbReference type="EMBL" id="QOIL01000010">
    <property type="protein sequence ID" value="RCG29824.1"/>
    <property type="molecule type" value="Genomic_DNA"/>
</dbReference>
<name>A0A367FHQ9_9ACTN</name>
<keyword evidence="8" id="KW-0902">Two-component regulatory system</keyword>
<evidence type="ECO:0000313" key="12">
    <source>
        <dbReference type="Proteomes" id="UP000253094"/>
    </source>
</evidence>
<keyword evidence="5" id="KW-0547">Nucleotide-binding</keyword>
<dbReference type="SMART" id="SM00387">
    <property type="entry name" value="HATPase_c"/>
    <property type="match status" value="1"/>
</dbReference>
<organism evidence="11 12">
    <name type="scientific">Sphaerisporangium album</name>
    <dbReference type="NCBI Taxonomy" id="509200"/>
    <lineage>
        <taxon>Bacteria</taxon>
        <taxon>Bacillati</taxon>
        <taxon>Actinomycetota</taxon>
        <taxon>Actinomycetes</taxon>
        <taxon>Streptosporangiales</taxon>
        <taxon>Streptosporangiaceae</taxon>
        <taxon>Sphaerisporangium</taxon>
    </lineage>
</organism>
<evidence type="ECO:0000256" key="9">
    <source>
        <dbReference type="SAM" id="Phobius"/>
    </source>
</evidence>
<dbReference type="InterPro" id="IPR036890">
    <property type="entry name" value="HATPase_C_sf"/>
</dbReference>
<dbReference type="GO" id="GO:0016020">
    <property type="term" value="C:membrane"/>
    <property type="evidence" value="ECO:0007669"/>
    <property type="project" value="InterPro"/>
</dbReference>
<keyword evidence="6 11" id="KW-0418">Kinase</keyword>
<keyword evidence="9" id="KW-0812">Transmembrane</keyword>
<feature type="transmembrane region" description="Helical" evidence="9">
    <location>
        <begin position="33"/>
        <end position="56"/>
    </location>
</feature>
<keyword evidence="7" id="KW-0067">ATP-binding</keyword>
<evidence type="ECO:0000256" key="7">
    <source>
        <dbReference type="ARBA" id="ARBA00022840"/>
    </source>
</evidence>
<dbReference type="GO" id="GO:0000155">
    <property type="term" value="F:phosphorelay sensor kinase activity"/>
    <property type="evidence" value="ECO:0007669"/>
    <property type="project" value="InterPro"/>
</dbReference>
<dbReference type="GO" id="GO:0005524">
    <property type="term" value="F:ATP binding"/>
    <property type="evidence" value="ECO:0007669"/>
    <property type="project" value="UniProtKB-KW"/>
</dbReference>
<accession>A0A367FHQ9</accession>
<dbReference type="Gene3D" id="3.30.565.10">
    <property type="entry name" value="Histidine kinase-like ATPase, C-terminal domain"/>
    <property type="match status" value="1"/>
</dbReference>
<dbReference type="PANTHER" id="PTHR24421">
    <property type="entry name" value="NITRATE/NITRITE SENSOR PROTEIN NARX-RELATED"/>
    <property type="match status" value="1"/>
</dbReference>
<dbReference type="Proteomes" id="UP000253094">
    <property type="component" value="Unassembled WGS sequence"/>
</dbReference>
<dbReference type="InterPro" id="IPR050482">
    <property type="entry name" value="Sensor_HK_TwoCompSys"/>
</dbReference>
<dbReference type="OrthoDB" id="227596at2"/>
<dbReference type="InterPro" id="IPR003594">
    <property type="entry name" value="HATPase_dom"/>
</dbReference>
<dbReference type="Gene3D" id="1.20.5.1930">
    <property type="match status" value="1"/>
</dbReference>
<protein>
    <recommendedName>
        <fullName evidence="2">histidine kinase</fullName>
        <ecNumber evidence="2">2.7.13.3</ecNumber>
    </recommendedName>
</protein>
<feature type="transmembrane region" description="Helical" evidence="9">
    <location>
        <begin position="6"/>
        <end position="26"/>
    </location>
</feature>
<keyword evidence="9" id="KW-1133">Transmembrane helix</keyword>
<evidence type="ECO:0000256" key="3">
    <source>
        <dbReference type="ARBA" id="ARBA00022553"/>
    </source>
</evidence>
<comment type="caution">
    <text evidence="11">The sequence shown here is derived from an EMBL/GenBank/DDBJ whole genome shotgun (WGS) entry which is preliminary data.</text>
</comment>
<evidence type="ECO:0000256" key="5">
    <source>
        <dbReference type="ARBA" id="ARBA00022741"/>
    </source>
</evidence>
<dbReference type="EC" id="2.7.13.3" evidence="2"/>
<evidence type="ECO:0000256" key="8">
    <source>
        <dbReference type="ARBA" id="ARBA00023012"/>
    </source>
</evidence>
<dbReference type="PANTHER" id="PTHR24421:SF10">
    <property type="entry name" value="NITRATE_NITRITE SENSOR PROTEIN NARQ"/>
    <property type="match status" value="1"/>
</dbReference>
<feature type="transmembrane region" description="Helical" evidence="9">
    <location>
        <begin position="102"/>
        <end position="118"/>
    </location>
</feature>
<dbReference type="AlphaFoldDB" id="A0A367FHQ9"/>
<dbReference type="CDD" id="cd16917">
    <property type="entry name" value="HATPase_UhpB-NarQ-NarX-like"/>
    <property type="match status" value="1"/>
</dbReference>
<dbReference type="Pfam" id="PF07730">
    <property type="entry name" value="HisKA_3"/>
    <property type="match status" value="1"/>
</dbReference>
<dbReference type="InterPro" id="IPR011712">
    <property type="entry name" value="Sig_transdc_His_kin_sub3_dim/P"/>
</dbReference>
<evidence type="ECO:0000256" key="6">
    <source>
        <dbReference type="ARBA" id="ARBA00022777"/>
    </source>
</evidence>
<keyword evidence="12" id="KW-1185">Reference proteome</keyword>
<reference evidence="11 12" key="1">
    <citation type="submission" date="2018-06" db="EMBL/GenBank/DDBJ databases">
        <title>Sphaerisporangium craniellae sp. nov., isolated from a marine sponge in the South China Sea.</title>
        <authorList>
            <person name="Li L."/>
        </authorList>
    </citation>
    <scope>NUCLEOTIDE SEQUENCE [LARGE SCALE GENOMIC DNA]</scope>
    <source>
        <strain evidence="11 12">CCTCC AA 208026</strain>
    </source>
</reference>